<evidence type="ECO:0000259" key="4">
    <source>
        <dbReference type="PROSITE" id="PS51071"/>
    </source>
</evidence>
<dbReference type="PROSITE" id="PS51071">
    <property type="entry name" value="HTH_RPIR"/>
    <property type="match status" value="1"/>
</dbReference>
<comment type="caution">
    <text evidence="6">The sequence shown here is derived from an EMBL/GenBank/DDBJ whole genome shotgun (WGS) entry which is preliminary data.</text>
</comment>
<dbReference type="GO" id="GO:0003700">
    <property type="term" value="F:DNA-binding transcription factor activity"/>
    <property type="evidence" value="ECO:0007669"/>
    <property type="project" value="InterPro"/>
</dbReference>
<feature type="domain" description="HTH rpiR-type" evidence="4">
    <location>
        <begin position="1"/>
        <end position="77"/>
    </location>
</feature>
<dbReference type="PANTHER" id="PTHR30514">
    <property type="entry name" value="GLUCOKINASE"/>
    <property type="match status" value="1"/>
</dbReference>
<dbReference type="SUPFAM" id="SSF53697">
    <property type="entry name" value="SIS domain"/>
    <property type="match status" value="1"/>
</dbReference>
<dbReference type="Proteomes" id="UP000238954">
    <property type="component" value="Chromosome"/>
</dbReference>
<dbReference type="InterPro" id="IPR000281">
    <property type="entry name" value="HTH_RpiR"/>
</dbReference>
<dbReference type="EMBL" id="PHFW01000002">
    <property type="protein sequence ID" value="PQM29247.1"/>
    <property type="molecule type" value="Genomic_DNA"/>
</dbReference>
<accession>A0A2S8BA66</accession>
<dbReference type="Pfam" id="PF01380">
    <property type="entry name" value="SIS"/>
    <property type="match status" value="1"/>
</dbReference>
<dbReference type="InterPro" id="IPR035472">
    <property type="entry name" value="RpiR-like_SIS"/>
</dbReference>
<dbReference type="SUPFAM" id="SSF46689">
    <property type="entry name" value="Homeodomain-like"/>
    <property type="match status" value="1"/>
</dbReference>
<evidence type="ECO:0000313" key="6">
    <source>
        <dbReference type="EMBL" id="PQM29247.1"/>
    </source>
</evidence>
<dbReference type="InterPro" id="IPR036388">
    <property type="entry name" value="WH-like_DNA-bd_sf"/>
</dbReference>
<dbReference type="InterPro" id="IPR046348">
    <property type="entry name" value="SIS_dom_sf"/>
</dbReference>
<gene>
    <name evidence="6" type="ORF">CVO77_06640</name>
</gene>
<name>A0A2S8BA66_9SPHN</name>
<proteinExistence type="predicted"/>
<dbReference type="InterPro" id="IPR001347">
    <property type="entry name" value="SIS_dom"/>
</dbReference>
<sequence length="287" mass="31450">MPIRDMLGRSTVSLTRSESRIVQLLLADYPVAGLGSASSLAKRAGVSDPTVARFVTKFGFENFAAFQAALLEDVEARLRSPLMMLETKQAEGEHDATVNRYMASVTQKLRDATEAAVSEPYDRAVDLIMGAKGSVTLVGGRFSRHVAGMLAGYLLQLRSDVHSISPLTLESFDRLVDIGRRDTLIVFDYRRYQTDVVEFARQAEARGAHVILFTDPWMSPVAEVADVVIIASVEVDSPYDSLAPAVAQMEALVAHAVVREKRVMERRVADLEKLRSANAVTVDEPAP</sequence>
<dbReference type="GO" id="GO:0097367">
    <property type="term" value="F:carbohydrate derivative binding"/>
    <property type="evidence" value="ECO:0007669"/>
    <property type="project" value="InterPro"/>
</dbReference>
<organism evidence="6 7">
    <name type="scientific">Sphingopyxis lindanitolerans</name>
    <dbReference type="NCBI Taxonomy" id="2054227"/>
    <lineage>
        <taxon>Bacteria</taxon>
        <taxon>Pseudomonadati</taxon>
        <taxon>Pseudomonadota</taxon>
        <taxon>Alphaproteobacteria</taxon>
        <taxon>Sphingomonadales</taxon>
        <taxon>Sphingomonadaceae</taxon>
        <taxon>Sphingopyxis</taxon>
    </lineage>
</organism>
<reference evidence="7" key="1">
    <citation type="submission" date="2017-11" db="EMBL/GenBank/DDBJ databases">
        <title>The complete genome sequence of Sphingopyxis pomeranensis sp. nov. strain WS5A3p.</title>
        <authorList>
            <person name="Kaminski M.A."/>
        </authorList>
    </citation>
    <scope>NUCLEOTIDE SEQUENCE [LARGE SCALE GENOMIC DNA]</scope>
    <source>
        <strain evidence="7">WS5A3p</strain>
    </source>
</reference>
<keyword evidence="3" id="KW-0804">Transcription</keyword>
<evidence type="ECO:0000259" key="5">
    <source>
        <dbReference type="PROSITE" id="PS51464"/>
    </source>
</evidence>
<dbReference type="Gene3D" id="1.10.10.10">
    <property type="entry name" value="Winged helix-like DNA-binding domain superfamily/Winged helix DNA-binding domain"/>
    <property type="match status" value="1"/>
</dbReference>
<evidence type="ECO:0000256" key="1">
    <source>
        <dbReference type="ARBA" id="ARBA00023015"/>
    </source>
</evidence>
<evidence type="ECO:0000313" key="7">
    <source>
        <dbReference type="Proteomes" id="UP000238954"/>
    </source>
</evidence>
<keyword evidence="2" id="KW-0238">DNA-binding</keyword>
<dbReference type="InterPro" id="IPR047640">
    <property type="entry name" value="RpiR-like"/>
</dbReference>
<evidence type="ECO:0000256" key="3">
    <source>
        <dbReference type="ARBA" id="ARBA00023163"/>
    </source>
</evidence>
<dbReference type="InterPro" id="IPR009057">
    <property type="entry name" value="Homeodomain-like_sf"/>
</dbReference>
<dbReference type="OrthoDB" id="3574600at2"/>
<dbReference type="Gene3D" id="3.40.50.10490">
    <property type="entry name" value="Glucose-6-phosphate isomerase like protein, domain 1"/>
    <property type="match status" value="1"/>
</dbReference>
<keyword evidence="7" id="KW-1185">Reference proteome</keyword>
<protein>
    <submittedName>
        <fullName evidence="6">MurR/RpiR family transcriptional regulator</fullName>
    </submittedName>
</protein>
<dbReference type="GO" id="GO:1901135">
    <property type="term" value="P:carbohydrate derivative metabolic process"/>
    <property type="evidence" value="ECO:0007669"/>
    <property type="project" value="InterPro"/>
</dbReference>
<dbReference type="PROSITE" id="PS51464">
    <property type="entry name" value="SIS"/>
    <property type="match status" value="1"/>
</dbReference>
<dbReference type="PANTHER" id="PTHR30514:SF18">
    <property type="entry name" value="RPIR-FAMILY TRANSCRIPTIONAL REGULATOR"/>
    <property type="match status" value="1"/>
</dbReference>
<dbReference type="CDD" id="cd05013">
    <property type="entry name" value="SIS_RpiR"/>
    <property type="match status" value="1"/>
</dbReference>
<keyword evidence="1" id="KW-0805">Transcription regulation</keyword>
<dbReference type="GO" id="GO:0003677">
    <property type="term" value="F:DNA binding"/>
    <property type="evidence" value="ECO:0007669"/>
    <property type="project" value="UniProtKB-KW"/>
</dbReference>
<feature type="domain" description="SIS" evidence="5">
    <location>
        <begin position="124"/>
        <end position="266"/>
    </location>
</feature>
<dbReference type="AlphaFoldDB" id="A0A2S8BA66"/>
<evidence type="ECO:0000256" key="2">
    <source>
        <dbReference type="ARBA" id="ARBA00023125"/>
    </source>
</evidence>
<dbReference type="Pfam" id="PF01418">
    <property type="entry name" value="HTH_6"/>
    <property type="match status" value="1"/>
</dbReference>